<dbReference type="GO" id="GO:0003964">
    <property type="term" value="F:RNA-directed DNA polymerase activity"/>
    <property type="evidence" value="ECO:0007669"/>
    <property type="project" value="UniProtKB-KW"/>
</dbReference>
<dbReference type="PANTHER" id="PTHR19446">
    <property type="entry name" value="REVERSE TRANSCRIPTASES"/>
    <property type="match status" value="1"/>
</dbReference>
<evidence type="ECO:0000313" key="3">
    <source>
        <dbReference type="Proteomes" id="UP000615446"/>
    </source>
</evidence>
<proteinExistence type="predicted"/>
<gene>
    <name evidence="2" type="ORF">RCL2_000499900</name>
</gene>
<protein>
    <submittedName>
        <fullName evidence="2">Reverse transcriptase family protein</fullName>
    </submittedName>
</protein>
<evidence type="ECO:0000313" key="2">
    <source>
        <dbReference type="EMBL" id="GES77644.1"/>
    </source>
</evidence>
<dbReference type="OrthoDB" id="2442293at2759"/>
<keyword evidence="2" id="KW-0548">Nucleotidyltransferase</keyword>
<dbReference type="PROSITE" id="PS50878">
    <property type="entry name" value="RT_POL"/>
    <property type="match status" value="1"/>
</dbReference>
<feature type="domain" description="Reverse transcriptase" evidence="1">
    <location>
        <begin position="1"/>
        <end position="222"/>
    </location>
</feature>
<dbReference type="InterPro" id="IPR000477">
    <property type="entry name" value="RT_dom"/>
</dbReference>
<organism evidence="2 3">
    <name type="scientific">Rhizophagus clarus</name>
    <dbReference type="NCBI Taxonomy" id="94130"/>
    <lineage>
        <taxon>Eukaryota</taxon>
        <taxon>Fungi</taxon>
        <taxon>Fungi incertae sedis</taxon>
        <taxon>Mucoromycota</taxon>
        <taxon>Glomeromycotina</taxon>
        <taxon>Glomeromycetes</taxon>
        <taxon>Glomerales</taxon>
        <taxon>Glomeraceae</taxon>
        <taxon>Rhizophagus</taxon>
    </lineage>
</organism>
<keyword evidence="2" id="KW-0695">RNA-directed DNA polymerase</keyword>
<name>A0A8H3QI69_9GLOM</name>
<dbReference type="Pfam" id="PF00078">
    <property type="entry name" value="RVT_1"/>
    <property type="match status" value="1"/>
</dbReference>
<dbReference type="Proteomes" id="UP000615446">
    <property type="component" value="Unassembled WGS sequence"/>
</dbReference>
<dbReference type="EMBL" id="BLAL01000030">
    <property type="protein sequence ID" value="GES77644.1"/>
    <property type="molecule type" value="Genomic_DNA"/>
</dbReference>
<evidence type="ECO:0000259" key="1">
    <source>
        <dbReference type="PROSITE" id="PS50878"/>
    </source>
</evidence>
<sequence length="222" mass="25432">MHDQISHSQARANIYTTPDLNFCGLKGEDTFIPLKIFNNIIKDAKANKKPLYAATQDLKKAYDLLPLASLRMALLRIDIPTNIVNWIIDLFKYRSMRIITEFRLTNRITAGDGIDQGDTISLLLWRIFYDPLLVALAQDESNRYTLQVDWPQDLNCMTTQSRSITILVMAYMDDTIFTNSSLTALQRSIDLAATFYTINDIFINGKKTGFLATHQKIRFPSR</sequence>
<dbReference type="AlphaFoldDB" id="A0A8H3QI69"/>
<reference evidence="2" key="1">
    <citation type="submission" date="2019-10" db="EMBL/GenBank/DDBJ databases">
        <title>Conservation and host-specific expression of non-tandemly repeated heterogenous ribosome RNA gene in arbuscular mycorrhizal fungi.</title>
        <authorList>
            <person name="Maeda T."/>
            <person name="Kobayashi Y."/>
            <person name="Nakagawa T."/>
            <person name="Ezawa T."/>
            <person name="Yamaguchi K."/>
            <person name="Bino T."/>
            <person name="Nishimoto Y."/>
            <person name="Shigenobu S."/>
            <person name="Kawaguchi M."/>
        </authorList>
    </citation>
    <scope>NUCLEOTIDE SEQUENCE</scope>
    <source>
        <strain evidence="2">HR1</strain>
    </source>
</reference>
<accession>A0A8H3QI69</accession>
<keyword evidence="2" id="KW-0808">Transferase</keyword>
<comment type="caution">
    <text evidence="2">The sequence shown here is derived from an EMBL/GenBank/DDBJ whole genome shotgun (WGS) entry which is preliminary data.</text>
</comment>